<organism evidence="12">
    <name type="scientific">freshwater metagenome</name>
    <dbReference type="NCBI Taxonomy" id="449393"/>
    <lineage>
        <taxon>unclassified sequences</taxon>
        <taxon>metagenomes</taxon>
        <taxon>ecological metagenomes</taxon>
    </lineage>
</organism>
<dbReference type="EMBL" id="CAEZXS010000184">
    <property type="protein sequence ID" value="CAB4709052.1"/>
    <property type="molecule type" value="Genomic_DNA"/>
</dbReference>
<feature type="domain" description="OmpR/PhoB-type" evidence="8">
    <location>
        <begin position="129"/>
        <end position="224"/>
    </location>
</feature>
<dbReference type="InterPro" id="IPR001789">
    <property type="entry name" value="Sig_transdc_resp-reg_receiver"/>
</dbReference>
<dbReference type="PROSITE" id="PS50110">
    <property type="entry name" value="RESPONSE_REGULATORY"/>
    <property type="match status" value="1"/>
</dbReference>
<keyword evidence="5" id="KW-0804">Transcription</keyword>
<evidence type="ECO:0000256" key="1">
    <source>
        <dbReference type="ARBA" id="ARBA00022553"/>
    </source>
</evidence>
<dbReference type="Pfam" id="PF00486">
    <property type="entry name" value="Trans_reg_C"/>
    <property type="match status" value="1"/>
</dbReference>
<evidence type="ECO:0000313" key="10">
    <source>
        <dbReference type="EMBL" id="CAB4823442.1"/>
    </source>
</evidence>
<protein>
    <recommendedName>
        <fullName evidence="6">Sensory transduction protein RegX3</fullName>
    </recommendedName>
</protein>
<evidence type="ECO:0000259" key="8">
    <source>
        <dbReference type="PROSITE" id="PS51755"/>
    </source>
</evidence>
<keyword evidence="1" id="KW-0597">Phosphoprotein</keyword>
<keyword evidence="4" id="KW-0238">DNA-binding</keyword>
<evidence type="ECO:0000256" key="5">
    <source>
        <dbReference type="ARBA" id="ARBA00023163"/>
    </source>
</evidence>
<dbReference type="SUPFAM" id="SSF52172">
    <property type="entry name" value="CheY-like"/>
    <property type="match status" value="1"/>
</dbReference>
<evidence type="ECO:0000256" key="2">
    <source>
        <dbReference type="ARBA" id="ARBA00023012"/>
    </source>
</evidence>
<dbReference type="PANTHER" id="PTHR48111:SF72">
    <property type="entry name" value="SENSORY TRANSDUCTION PROTEIN REGX3"/>
    <property type="match status" value="1"/>
</dbReference>
<dbReference type="SMART" id="SM00862">
    <property type="entry name" value="Trans_reg_C"/>
    <property type="match status" value="1"/>
</dbReference>
<dbReference type="GO" id="GO:0005829">
    <property type="term" value="C:cytosol"/>
    <property type="evidence" value="ECO:0007669"/>
    <property type="project" value="TreeGrafter"/>
</dbReference>
<evidence type="ECO:0000313" key="13">
    <source>
        <dbReference type="EMBL" id="CAB5069006.1"/>
    </source>
</evidence>
<reference evidence="12" key="1">
    <citation type="submission" date="2020-05" db="EMBL/GenBank/DDBJ databases">
        <authorList>
            <person name="Chiriac C."/>
            <person name="Salcher M."/>
            <person name="Ghai R."/>
            <person name="Kavagutti S V."/>
        </authorList>
    </citation>
    <scope>NUCLEOTIDE SEQUENCE</scope>
</reference>
<gene>
    <name evidence="9" type="ORF">UFOPK2582_01332</name>
    <name evidence="10" type="ORF">UFOPK3046_01865</name>
    <name evidence="11" type="ORF">UFOPK3914_00231</name>
    <name evidence="12" type="ORF">UFOPK4173_00734</name>
    <name evidence="13" type="ORF">UFOPK4354_01760</name>
</gene>
<dbReference type="Gene3D" id="1.10.10.10">
    <property type="entry name" value="Winged helix-like DNA-binding domain superfamily/Winged helix DNA-binding domain"/>
    <property type="match status" value="1"/>
</dbReference>
<name>A0A6J7RTJ5_9ZZZZ</name>
<evidence type="ECO:0000256" key="4">
    <source>
        <dbReference type="ARBA" id="ARBA00023125"/>
    </source>
</evidence>
<evidence type="ECO:0000259" key="7">
    <source>
        <dbReference type="PROSITE" id="PS50110"/>
    </source>
</evidence>
<evidence type="ECO:0000256" key="6">
    <source>
        <dbReference type="ARBA" id="ARBA00041201"/>
    </source>
</evidence>
<dbReference type="EMBL" id="CAFAAQ010000236">
    <property type="protein sequence ID" value="CAB4823442.1"/>
    <property type="molecule type" value="Genomic_DNA"/>
</dbReference>
<dbReference type="GO" id="GO:0032993">
    <property type="term" value="C:protein-DNA complex"/>
    <property type="evidence" value="ECO:0007669"/>
    <property type="project" value="TreeGrafter"/>
</dbReference>
<dbReference type="InterPro" id="IPR011006">
    <property type="entry name" value="CheY-like_superfamily"/>
</dbReference>
<dbReference type="Gene3D" id="6.10.250.690">
    <property type="match status" value="1"/>
</dbReference>
<dbReference type="EMBL" id="CAFBQW010000258">
    <property type="protein sequence ID" value="CAB5069006.1"/>
    <property type="molecule type" value="Genomic_DNA"/>
</dbReference>
<evidence type="ECO:0000313" key="9">
    <source>
        <dbReference type="EMBL" id="CAB4709052.1"/>
    </source>
</evidence>
<dbReference type="CDD" id="cd00383">
    <property type="entry name" value="trans_reg_C"/>
    <property type="match status" value="1"/>
</dbReference>
<dbReference type="FunFam" id="1.10.10.10:FF:000018">
    <property type="entry name" value="DNA-binding response regulator ResD"/>
    <property type="match status" value="1"/>
</dbReference>
<dbReference type="PROSITE" id="PS51755">
    <property type="entry name" value="OMPR_PHOB"/>
    <property type="match status" value="1"/>
</dbReference>
<dbReference type="SMART" id="SM00448">
    <property type="entry name" value="REC"/>
    <property type="match status" value="1"/>
</dbReference>
<evidence type="ECO:0000256" key="3">
    <source>
        <dbReference type="ARBA" id="ARBA00023015"/>
    </source>
</evidence>
<dbReference type="GO" id="GO:0000976">
    <property type="term" value="F:transcription cis-regulatory region binding"/>
    <property type="evidence" value="ECO:0007669"/>
    <property type="project" value="TreeGrafter"/>
</dbReference>
<dbReference type="EMBL" id="CAFBPW010000064">
    <property type="protein sequence ID" value="CAB5032106.1"/>
    <property type="molecule type" value="Genomic_DNA"/>
</dbReference>
<dbReference type="EMBL" id="CAFBOG010000011">
    <property type="protein sequence ID" value="CAB4969381.1"/>
    <property type="molecule type" value="Genomic_DNA"/>
</dbReference>
<evidence type="ECO:0000313" key="12">
    <source>
        <dbReference type="EMBL" id="CAB5032106.1"/>
    </source>
</evidence>
<dbReference type="PANTHER" id="PTHR48111">
    <property type="entry name" value="REGULATOR OF RPOS"/>
    <property type="match status" value="1"/>
</dbReference>
<dbReference type="GO" id="GO:0000156">
    <property type="term" value="F:phosphorelay response regulator activity"/>
    <property type="evidence" value="ECO:0007669"/>
    <property type="project" value="TreeGrafter"/>
</dbReference>
<keyword evidence="2" id="KW-0902">Two-component regulatory system</keyword>
<dbReference type="InterPro" id="IPR001867">
    <property type="entry name" value="OmpR/PhoB-type_DNA-bd"/>
</dbReference>
<sequence length="229" mass="25037">MCDCIPVRILVVEDDKSIAEPLVAGLERNGFEAVHVSTGRSALTAISGIDLVLLDLGLPDLDGAEVCRRLRDLSSVPIIVVSARSEEVDRVLLLEMGADDYVVKPFGLRELIARIRAVSRRSGSSDNTPQQLISGDLMVDLRAHEVTINGDSVDLTPKEFDLLAYLASNPGAALTRRNILEEVWDANWYGSAKTLDVHVASLRKKLGRPEWIQAVRGVGFRLVTDAEKP</sequence>
<dbReference type="InterPro" id="IPR036388">
    <property type="entry name" value="WH-like_DNA-bd_sf"/>
</dbReference>
<dbReference type="Gene3D" id="3.40.50.2300">
    <property type="match status" value="1"/>
</dbReference>
<keyword evidence="3" id="KW-0805">Transcription regulation</keyword>
<evidence type="ECO:0000313" key="11">
    <source>
        <dbReference type="EMBL" id="CAB4969381.1"/>
    </source>
</evidence>
<dbReference type="AlphaFoldDB" id="A0A6J7RTJ5"/>
<dbReference type="SUPFAM" id="SSF46894">
    <property type="entry name" value="C-terminal effector domain of the bipartite response regulators"/>
    <property type="match status" value="1"/>
</dbReference>
<proteinExistence type="predicted"/>
<dbReference type="Pfam" id="PF00072">
    <property type="entry name" value="Response_reg"/>
    <property type="match status" value="1"/>
</dbReference>
<dbReference type="InterPro" id="IPR016032">
    <property type="entry name" value="Sig_transdc_resp-reg_C-effctor"/>
</dbReference>
<accession>A0A6J7RTJ5</accession>
<dbReference type="GO" id="GO:0006355">
    <property type="term" value="P:regulation of DNA-templated transcription"/>
    <property type="evidence" value="ECO:0007669"/>
    <property type="project" value="InterPro"/>
</dbReference>
<feature type="domain" description="Response regulatory" evidence="7">
    <location>
        <begin position="8"/>
        <end position="119"/>
    </location>
</feature>
<dbReference type="InterPro" id="IPR039420">
    <property type="entry name" value="WalR-like"/>
</dbReference>